<sequence>MSGERDNRTISGERGRGVVLRVAAALLLVVGAGWWWSARPRSEADPRLLTWRLAAEQLLPETGDQETAETLVLAAGADYAKTDDLDGGAFLISVVCAGPDDSSVRVSLGEGEEDSGRGLRCSGSRTPEVFSVGVGSRLHLRVVVDQAGPIIFRYTLERSAQG</sequence>
<dbReference type="RefSeq" id="WP_229829783.1">
    <property type="nucleotide sequence ID" value="NZ_AP023356.1"/>
</dbReference>
<dbReference type="Proteomes" id="UP000676967">
    <property type="component" value="Chromosome"/>
</dbReference>
<gene>
    <name evidence="2" type="ORF">Aiant_39000</name>
</gene>
<keyword evidence="1" id="KW-0812">Transmembrane</keyword>
<keyword evidence="3" id="KW-1185">Reference proteome</keyword>
<evidence type="ECO:0000256" key="1">
    <source>
        <dbReference type="SAM" id="Phobius"/>
    </source>
</evidence>
<evidence type="ECO:0000313" key="2">
    <source>
        <dbReference type="EMBL" id="BCJ43243.1"/>
    </source>
</evidence>
<dbReference type="EMBL" id="AP023356">
    <property type="protein sequence ID" value="BCJ43243.1"/>
    <property type="molecule type" value="Genomic_DNA"/>
</dbReference>
<proteinExistence type="predicted"/>
<protein>
    <submittedName>
        <fullName evidence="2">Uncharacterized protein</fullName>
    </submittedName>
</protein>
<keyword evidence="1" id="KW-1133">Transmembrane helix</keyword>
<organism evidence="2 3">
    <name type="scientific">Actinoplanes ianthinogenes</name>
    <dbReference type="NCBI Taxonomy" id="122358"/>
    <lineage>
        <taxon>Bacteria</taxon>
        <taxon>Bacillati</taxon>
        <taxon>Actinomycetota</taxon>
        <taxon>Actinomycetes</taxon>
        <taxon>Micromonosporales</taxon>
        <taxon>Micromonosporaceae</taxon>
        <taxon>Actinoplanes</taxon>
    </lineage>
</organism>
<dbReference type="Pfam" id="PF19487">
    <property type="entry name" value="DUF6023"/>
    <property type="match status" value="1"/>
</dbReference>
<reference evidence="2 3" key="1">
    <citation type="submission" date="2020-08" db="EMBL/GenBank/DDBJ databases">
        <title>Whole genome shotgun sequence of Actinoplanes ianthinogenes NBRC 13996.</title>
        <authorList>
            <person name="Komaki H."/>
            <person name="Tamura T."/>
        </authorList>
    </citation>
    <scope>NUCLEOTIDE SEQUENCE [LARGE SCALE GENOMIC DNA]</scope>
    <source>
        <strain evidence="2 3">NBRC 13996</strain>
    </source>
</reference>
<name>A0ABN6CDJ9_9ACTN</name>
<feature type="transmembrane region" description="Helical" evidence="1">
    <location>
        <begin position="18"/>
        <end position="36"/>
    </location>
</feature>
<accession>A0ABN6CDJ9</accession>
<dbReference type="InterPro" id="IPR046065">
    <property type="entry name" value="DUF6023"/>
</dbReference>
<keyword evidence="1" id="KW-0472">Membrane</keyword>
<evidence type="ECO:0000313" key="3">
    <source>
        <dbReference type="Proteomes" id="UP000676967"/>
    </source>
</evidence>